<evidence type="ECO:0000313" key="2">
    <source>
        <dbReference type="Proteomes" id="UP000596079"/>
    </source>
</evidence>
<dbReference type="RefSeq" id="WP_180003639.1">
    <property type="nucleotide sequence ID" value="NZ_CP060811.1"/>
</dbReference>
<gene>
    <name evidence="1" type="ORF">IAQ69_05555</name>
</gene>
<dbReference type="Proteomes" id="UP000596079">
    <property type="component" value="Chromosome"/>
</dbReference>
<protein>
    <submittedName>
        <fullName evidence="1">Uncharacterized protein</fullName>
    </submittedName>
</protein>
<organism evidence="1 2">
    <name type="scientific">Acinetobacter variabilis</name>
    <dbReference type="NCBI Taxonomy" id="70346"/>
    <lineage>
        <taxon>Bacteria</taxon>
        <taxon>Pseudomonadati</taxon>
        <taxon>Pseudomonadota</taxon>
        <taxon>Gammaproteobacteria</taxon>
        <taxon>Moraxellales</taxon>
        <taxon>Moraxellaceae</taxon>
        <taxon>Acinetobacter</taxon>
    </lineage>
</organism>
<reference evidence="1 2" key="1">
    <citation type="submission" date="2020-08" db="EMBL/GenBank/DDBJ databases">
        <title>Emergence of ISAba1-mediated novel tet(X) in Acinetobacter variabilis from a chicken farm.</title>
        <authorList>
            <person name="Peng K."/>
            <person name="Li R."/>
        </authorList>
    </citation>
    <scope>NUCLEOTIDE SEQUENCE [LARGE SCALE GENOMIC DNA]</scope>
    <source>
        <strain evidence="1 2">XM9F202-2</strain>
    </source>
</reference>
<name>A0A7T8AQF2_9GAMM</name>
<accession>A0A7T8AQF2</accession>
<dbReference type="AlphaFoldDB" id="A0A7T8AQF2"/>
<sequence>MSLIALDKNALKINNFKKILKLSEGSIKSLDQNSEVIEGDIRKLITLTKEKINHAEEVQEDIFDMCKRINRKSAFHSLDELTAIYDVLISIINDANNTDLMRHHFTITED</sequence>
<dbReference type="EMBL" id="CP060811">
    <property type="protein sequence ID" value="QQN89126.1"/>
    <property type="molecule type" value="Genomic_DNA"/>
</dbReference>
<proteinExistence type="predicted"/>
<evidence type="ECO:0000313" key="1">
    <source>
        <dbReference type="EMBL" id="QQN89126.1"/>
    </source>
</evidence>